<dbReference type="Proteomes" id="UP000749646">
    <property type="component" value="Unassembled WGS sequence"/>
</dbReference>
<dbReference type="InterPro" id="IPR052292">
    <property type="entry name" value="Glucose_repression_reg"/>
</dbReference>
<keyword evidence="3" id="KW-1185">Reference proteome</keyword>
<accession>A0A9P6MB81</accession>
<dbReference type="InterPro" id="IPR036047">
    <property type="entry name" value="F-box-like_dom_sf"/>
</dbReference>
<evidence type="ECO:0008006" key="4">
    <source>
        <dbReference type="Google" id="ProtNLM"/>
    </source>
</evidence>
<dbReference type="AlphaFoldDB" id="A0A9P6MB81"/>
<feature type="compositionally biased region" description="Polar residues" evidence="1">
    <location>
        <begin position="557"/>
        <end position="566"/>
    </location>
</feature>
<feature type="compositionally biased region" description="Low complexity" evidence="1">
    <location>
        <begin position="405"/>
        <end position="427"/>
    </location>
</feature>
<dbReference type="OrthoDB" id="2444435at2759"/>
<proteinExistence type="predicted"/>
<evidence type="ECO:0000313" key="3">
    <source>
        <dbReference type="Proteomes" id="UP000749646"/>
    </source>
</evidence>
<feature type="compositionally biased region" description="Low complexity" evidence="1">
    <location>
        <begin position="209"/>
        <end position="238"/>
    </location>
</feature>
<dbReference type="PANTHER" id="PTHR28051">
    <property type="entry name" value="PROTEIN MTL1-RELATED"/>
    <property type="match status" value="1"/>
</dbReference>
<feature type="region of interest" description="Disordered" evidence="1">
    <location>
        <begin position="557"/>
        <end position="608"/>
    </location>
</feature>
<protein>
    <recommendedName>
        <fullName evidence="4">F-box domain-containing protein</fullName>
    </recommendedName>
</protein>
<dbReference type="PANTHER" id="PTHR28051:SF1">
    <property type="entry name" value="PROTEIN MTL1-RELATED"/>
    <property type="match status" value="1"/>
</dbReference>
<sequence>EQQQQHSTALTPTATSIAVDLTEVLETIFSFLSQYTLKTTVCLVCKRWLRISRRFTYRRGIWNDKYLTANLSDPAAWRRDLEQYQSLQVNLEYNGWGSGTRLPTPITPISAEEEAAILSIQQEVGPPRHLFEIVVRGQLDIQAHRPLLPYFARIRTLRLEFTMYGPLDLAAILKCCMQLENLYLTPFEDDHGWRDGLRPNLLTFQDTQDTQNTQEQNDSLPSSLSSSSSPSPSSPSLSTEKRERTSTSTTLWRLKRFQVRNAHASLETLRKVIDAAPELRVFSFHTRASGRTSTQAQLTAAPVLTNPERQILFEHIAYACLSIQHVRYSVPNMVQSMRDIQSLILQFPHLKEWVFNATDLTLGNPNEDDGLETRITSSSSSAVAAAAAAAAAAAVAVASSSSASASASRANSRTSSTTSSCTISSSSRNRENGRQNHRHQDQHQHQHQNTFHKTAAMVRLRYLCYSINHLTTLEIQTKCDSTTTQADLELAQALHFFLCSSPLLVHLKAPKVIYLTEYLNFSPHPLLVAEEPCAADGKSDKSWSSAERPIIDFWNLYSNDDNGSNNTEEEKEKELEEEQERKREPLFSSSSLSGSGQPQPQQQPQQQPCRPIWACRGLQTLHITFQSSVYDFSPTNRARVVFGYLSLVCPQLRDLWIRHQKLDLGLEGGMCMLARLRWLERLRIQVDTNPELTPKCKRTPVKVLELVFWWLKLMMMVRAGNKYREGLKKGSHLKNLWQWQAKVCRALSKWEAREMLSTTMPTTMTTTATTTTTTTTMTMMKTKKRKGESTTLGNSLINRSWPLLNVPDEAPVEEFQYDDNDLDAKNYDEASIIQELKRVQDSRTLITFIRSLLLKGNYNAGGRNNNNNNNSSISIGIGIGIGINNGNGNGNGNNNNNTSSSNISSSNISNSNNSSAVALDECVWPRLEILDLIFSENFTSTRGKPKNVKASEELKGDMKKLRPGVRMTIQNRRFIDWKHE</sequence>
<evidence type="ECO:0000256" key="1">
    <source>
        <dbReference type="SAM" id="MobiDB-lite"/>
    </source>
</evidence>
<feature type="region of interest" description="Disordered" evidence="1">
    <location>
        <begin position="405"/>
        <end position="450"/>
    </location>
</feature>
<dbReference type="SUPFAM" id="SSF81383">
    <property type="entry name" value="F-box domain"/>
    <property type="match status" value="1"/>
</dbReference>
<dbReference type="Gene3D" id="1.20.1280.50">
    <property type="match status" value="1"/>
</dbReference>
<dbReference type="EMBL" id="JAAAHW010003212">
    <property type="protein sequence ID" value="KAF9986742.1"/>
    <property type="molecule type" value="Genomic_DNA"/>
</dbReference>
<gene>
    <name evidence="2" type="ORF">BGZ65_006444</name>
</gene>
<name>A0A9P6MB81_9FUNG</name>
<comment type="caution">
    <text evidence="2">The sequence shown here is derived from an EMBL/GenBank/DDBJ whole genome shotgun (WGS) entry which is preliminary data.</text>
</comment>
<evidence type="ECO:0000313" key="2">
    <source>
        <dbReference type="EMBL" id="KAF9986742.1"/>
    </source>
</evidence>
<reference evidence="2" key="1">
    <citation type="journal article" date="2020" name="Fungal Divers.">
        <title>Resolving the Mortierellaceae phylogeny through synthesis of multi-gene phylogenetics and phylogenomics.</title>
        <authorList>
            <person name="Vandepol N."/>
            <person name="Liber J."/>
            <person name="Desiro A."/>
            <person name="Na H."/>
            <person name="Kennedy M."/>
            <person name="Barry K."/>
            <person name="Grigoriev I.V."/>
            <person name="Miller A.N."/>
            <person name="O'Donnell K."/>
            <person name="Stajich J.E."/>
            <person name="Bonito G."/>
        </authorList>
    </citation>
    <scope>NUCLEOTIDE SEQUENCE</scope>
    <source>
        <strain evidence="2">MES-2147</strain>
    </source>
</reference>
<feature type="non-terminal residue" evidence="2">
    <location>
        <position position="1"/>
    </location>
</feature>
<feature type="region of interest" description="Disordered" evidence="1">
    <location>
        <begin position="209"/>
        <end position="247"/>
    </location>
</feature>
<feature type="compositionally biased region" description="Low complexity" evidence="1">
    <location>
        <begin position="588"/>
        <end position="608"/>
    </location>
</feature>
<feature type="compositionally biased region" description="Basic and acidic residues" evidence="1">
    <location>
        <begin position="568"/>
        <end position="585"/>
    </location>
</feature>
<organism evidence="2 3">
    <name type="scientific">Modicella reniformis</name>
    <dbReference type="NCBI Taxonomy" id="1440133"/>
    <lineage>
        <taxon>Eukaryota</taxon>
        <taxon>Fungi</taxon>
        <taxon>Fungi incertae sedis</taxon>
        <taxon>Mucoromycota</taxon>
        <taxon>Mortierellomycotina</taxon>
        <taxon>Mortierellomycetes</taxon>
        <taxon>Mortierellales</taxon>
        <taxon>Mortierellaceae</taxon>
        <taxon>Modicella</taxon>
    </lineage>
</organism>
<feature type="compositionally biased region" description="Basic and acidic residues" evidence="1">
    <location>
        <begin position="428"/>
        <end position="444"/>
    </location>
</feature>